<gene>
    <name evidence="1" type="ORF">QBC37DRAFT_435400</name>
</gene>
<sequence length="126" mass="14449">RLHLRKHDILLEAPVRTPSQSLYSLYNKASETDQTLELDTRVMRKILNEKTLNEALVSMIVTQNLSFRFIQSSFFRAFCSELNPEAQSLISSHSTLKLRISNSWSLHKDILRKEASVVTLNNSPCS</sequence>
<organism evidence="1 2">
    <name type="scientific">Rhypophila decipiens</name>
    <dbReference type="NCBI Taxonomy" id="261697"/>
    <lineage>
        <taxon>Eukaryota</taxon>
        <taxon>Fungi</taxon>
        <taxon>Dikarya</taxon>
        <taxon>Ascomycota</taxon>
        <taxon>Pezizomycotina</taxon>
        <taxon>Sordariomycetes</taxon>
        <taxon>Sordariomycetidae</taxon>
        <taxon>Sordariales</taxon>
        <taxon>Naviculisporaceae</taxon>
        <taxon>Rhypophila</taxon>
    </lineage>
</organism>
<feature type="non-terminal residue" evidence="1">
    <location>
        <position position="1"/>
    </location>
</feature>
<evidence type="ECO:0000313" key="2">
    <source>
        <dbReference type="Proteomes" id="UP001301769"/>
    </source>
</evidence>
<dbReference type="AlphaFoldDB" id="A0AAN6XT38"/>
<evidence type="ECO:0000313" key="1">
    <source>
        <dbReference type="EMBL" id="KAK4206115.1"/>
    </source>
</evidence>
<proteinExistence type="predicted"/>
<reference evidence="1" key="2">
    <citation type="submission" date="2023-05" db="EMBL/GenBank/DDBJ databases">
        <authorList>
            <consortium name="Lawrence Berkeley National Laboratory"/>
            <person name="Steindorff A."/>
            <person name="Hensen N."/>
            <person name="Bonometti L."/>
            <person name="Westerberg I."/>
            <person name="Brannstrom I.O."/>
            <person name="Guillou S."/>
            <person name="Cros-Aarteil S."/>
            <person name="Calhoun S."/>
            <person name="Haridas S."/>
            <person name="Kuo A."/>
            <person name="Mondo S."/>
            <person name="Pangilinan J."/>
            <person name="Riley R."/>
            <person name="Labutti K."/>
            <person name="Andreopoulos B."/>
            <person name="Lipzen A."/>
            <person name="Chen C."/>
            <person name="Yanf M."/>
            <person name="Daum C."/>
            <person name="Ng V."/>
            <person name="Clum A."/>
            <person name="Ohm R."/>
            <person name="Martin F."/>
            <person name="Silar P."/>
            <person name="Natvig D."/>
            <person name="Lalanne C."/>
            <person name="Gautier V."/>
            <person name="Ament-Velasquez S.L."/>
            <person name="Kruys A."/>
            <person name="Hutchinson M.I."/>
            <person name="Powell A.J."/>
            <person name="Barry K."/>
            <person name="Miller A.N."/>
            <person name="Grigoriev I.V."/>
            <person name="Debuchy R."/>
            <person name="Gladieux P."/>
            <person name="Thoren M.H."/>
            <person name="Johannesson H."/>
        </authorList>
    </citation>
    <scope>NUCLEOTIDE SEQUENCE</scope>
    <source>
        <strain evidence="1">PSN293</strain>
    </source>
</reference>
<keyword evidence="2" id="KW-1185">Reference proteome</keyword>
<reference evidence="1" key="1">
    <citation type="journal article" date="2023" name="Mol. Phylogenet. Evol.">
        <title>Genome-scale phylogeny and comparative genomics of the fungal order Sordariales.</title>
        <authorList>
            <person name="Hensen N."/>
            <person name="Bonometti L."/>
            <person name="Westerberg I."/>
            <person name="Brannstrom I.O."/>
            <person name="Guillou S."/>
            <person name="Cros-Aarteil S."/>
            <person name="Calhoun S."/>
            <person name="Haridas S."/>
            <person name="Kuo A."/>
            <person name="Mondo S."/>
            <person name="Pangilinan J."/>
            <person name="Riley R."/>
            <person name="LaButti K."/>
            <person name="Andreopoulos B."/>
            <person name="Lipzen A."/>
            <person name="Chen C."/>
            <person name="Yan M."/>
            <person name="Daum C."/>
            <person name="Ng V."/>
            <person name="Clum A."/>
            <person name="Steindorff A."/>
            <person name="Ohm R.A."/>
            <person name="Martin F."/>
            <person name="Silar P."/>
            <person name="Natvig D.O."/>
            <person name="Lalanne C."/>
            <person name="Gautier V."/>
            <person name="Ament-Velasquez S.L."/>
            <person name="Kruys A."/>
            <person name="Hutchinson M.I."/>
            <person name="Powell A.J."/>
            <person name="Barry K."/>
            <person name="Miller A.N."/>
            <person name="Grigoriev I.V."/>
            <person name="Debuchy R."/>
            <person name="Gladieux P."/>
            <person name="Hiltunen Thoren M."/>
            <person name="Johannesson H."/>
        </authorList>
    </citation>
    <scope>NUCLEOTIDE SEQUENCE</scope>
    <source>
        <strain evidence="1">PSN293</strain>
    </source>
</reference>
<dbReference type="EMBL" id="MU858504">
    <property type="protein sequence ID" value="KAK4206115.1"/>
    <property type="molecule type" value="Genomic_DNA"/>
</dbReference>
<dbReference type="Proteomes" id="UP001301769">
    <property type="component" value="Unassembled WGS sequence"/>
</dbReference>
<protein>
    <submittedName>
        <fullName evidence="1">Uncharacterized protein</fullName>
    </submittedName>
</protein>
<comment type="caution">
    <text evidence="1">The sequence shown here is derived from an EMBL/GenBank/DDBJ whole genome shotgun (WGS) entry which is preliminary data.</text>
</comment>
<accession>A0AAN6XT38</accession>
<name>A0AAN6XT38_9PEZI</name>